<protein>
    <submittedName>
        <fullName evidence="2">Uncharacterized protein</fullName>
    </submittedName>
</protein>
<sequence length="77" mass="8424">EKDVPTEHGALQVVSTGPSEGELDSLTVKLGVPNYWYQLHQTKSLMVSESMALKLDIRPGDYIDLQAPLGEGWQVVG</sequence>
<reference evidence="2 3" key="1">
    <citation type="journal article" date="2017" name="Appl. Environ. Microbiol.">
        <title>Parallel evolution of two clades of a major Atlantic endemic Vibrio parahaemolyticus pathogen lineage by independent acquisition of related pathogenicity islands.</title>
        <authorList>
            <person name="Xu F."/>
            <person name="Gonzalez-Escalona N."/>
            <person name="Drees K.P."/>
            <person name="Sebra R.P."/>
            <person name="Cooper V.S."/>
            <person name="Jones S.H."/>
            <person name="Whistler C.A."/>
        </authorList>
    </citation>
    <scope>NUCLEOTIDE SEQUENCE [LARGE SCALE GENOMIC DNA]</scope>
    <source>
        <strain evidence="2 3">MAVP-3</strain>
    </source>
</reference>
<feature type="non-terminal residue" evidence="2">
    <location>
        <position position="77"/>
    </location>
</feature>
<dbReference type="Proteomes" id="UP000214596">
    <property type="component" value="Unassembled WGS sequence"/>
</dbReference>
<accession>A0A227HV79</accession>
<evidence type="ECO:0000313" key="3">
    <source>
        <dbReference type="Proteomes" id="UP000214596"/>
    </source>
</evidence>
<feature type="non-terminal residue" evidence="2">
    <location>
        <position position="1"/>
    </location>
</feature>
<proteinExistence type="predicted"/>
<evidence type="ECO:0000313" key="2">
    <source>
        <dbReference type="EMBL" id="OXE09081.1"/>
    </source>
</evidence>
<name>A0A227HV79_VIBPH</name>
<dbReference type="EMBL" id="NIXT01005469">
    <property type="protein sequence ID" value="OXE09081.1"/>
    <property type="molecule type" value="Genomic_DNA"/>
</dbReference>
<feature type="region of interest" description="Disordered" evidence="1">
    <location>
        <begin position="1"/>
        <end position="20"/>
    </location>
</feature>
<dbReference type="AlphaFoldDB" id="A0A227HV79"/>
<gene>
    <name evidence="2" type="ORF">CA163_38990</name>
</gene>
<evidence type="ECO:0000256" key="1">
    <source>
        <dbReference type="SAM" id="MobiDB-lite"/>
    </source>
</evidence>
<organism evidence="2 3">
    <name type="scientific">Vibrio parahaemolyticus</name>
    <dbReference type="NCBI Taxonomy" id="670"/>
    <lineage>
        <taxon>Bacteria</taxon>
        <taxon>Pseudomonadati</taxon>
        <taxon>Pseudomonadota</taxon>
        <taxon>Gammaproteobacteria</taxon>
        <taxon>Vibrionales</taxon>
        <taxon>Vibrionaceae</taxon>
        <taxon>Vibrio</taxon>
    </lineage>
</organism>
<comment type="caution">
    <text evidence="2">The sequence shown here is derived from an EMBL/GenBank/DDBJ whole genome shotgun (WGS) entry which is preliminary data.</text>
</comment>